<dbReference type="InterPro" id="IPR009060">
    <property type="entry name" value="UBA-like_sf"/>
</dbReference>
<evidence type="ECO:0000256" key="1">
    <source>
        <dbReference type="SAM" id="MobiDB-lite"/>
    </source>
</evidence>
<gene>
    <name evidence="3" type="ORF">CXB51_004619</name>
</gene>
<organism evidence="3 4">
    <name type="scientific">Gossypium anomalum</name>
    <dbReference type="NCBI Taxonomy" id="47600"/>
    <lineage>
        <taxon>Eukaryota</taxon>
        <taxon>Viridiplantae</taxon>
        <taxon>Streptophyta</taxon>
        <taxon>Embryophyta</taxon>
        <taxon>Tracheophyta</taxon>
        <taxon>Spermatophyta</taxon>
        <taxon>Magnoliopsida</taxon>
        <taxon>eudicotyledons</taxon>
        <taxon>Gunneridae</taxon>
        <taxon>Pentapetalae</taxon>
        <taxon>rosids</taxon>
        <taxon>malvids</taxon>
        <taxon>Malvales</taxon>
        <taxon>Malvaceae</taxon>
        <taxon>Malvoideae</taxon>
        <taxon>Gossypium</taxon>
    </lineage>
</organism>
<name>A0A8J5Z7Y9_9ROSI</name>
<feature type="compositionally biased region" description="Polar residues" evidence="1">
    <location>
        <begin position="274"/>
        <end position="286"/>
    </location>
</feature>
<feature type="region of interest" description="Disordered" evidence="1">
    <location>
        <begin position="274"/>
        <end position="304"/>
    </location>
</feature>
<sequence length="818" mass="88970">MGSDSKTNGRGGGDGGVQMSASVKKVVQNLKEIVNNSCTDWEIYAVLRDCNMDPSDAVQRLLSQEHKTRANSRASSHGVRDGSEHSFGRSRSMLISNELGKAACKKENVSVSYIPYSASSKLCAMGQTWNEQPSPQSNSFNADYRRQPIGTGDMIDSSMQPSYGSQSSWVGSTLQHVAMADIVKMGQDLHSDLNTISESGMKSSQHGFDNEWAVNEPMTASSDIGGTRYSNQPCFHGNRTNLSNNCWSDTIIVSESNVAWKNLSPNHVSSVQASSKQMFMSDSGGTSEYDDDLRKETSSPDSYGQSYEPLEAKGYCWICVVVFAFDPLVSNLVIGRGSNASALTPAAALSDDAIKAASSIAVNLQHLSLGKEERAVTPKEDNRGVVLPDYLQAFSADCSHLSFGTYKSGKSTALSQPQTSSSLMNDLEETLTTSNGCSSSMNLSSRNLVYHDEVDFDSHRATADARNDNSPKFSQPELRKLDIPDASTLGNDNNSCASMPGSSFKNIQQSSSMSFVIDPNARNLPILPNKVESYSNTLPSDLLAAANQSTKARDPAAFLASQSISSRYIGSASSVKNPIASMSQPSSLALEGANPATGPVLKEHLYAYSYPQTGYRAVPLGHTYTPSALQQEFPNGNVFHESHMETKYDLQRYSSACMSSSLPWSSSYTSGYRSLENSSVSPGSFLHDLLADSAGSKVAYDDFLRSQYSNGANFNLLQQNDGSATWDYRHGSRTTSTIPDNAYYSLNGQNHQHAGYQQAHQLAQQLHEALGYPSIYNSHAAMAIEQPQQQQQNLRDLILNDLKGLSPRQLPQTWQHNY</sequence>
<dbReference type="PANTHER" id="PTHR46445">
    <property type="entry name" value="RNA POLYMERASE II DEGRADATION FACTOR-LIKE PROTEIN (DUF1296)"/>
    <property type="match status" value="1"/>
</dbReference>
<dbReference type="InterPro" id="IPR009719">
    <property type="entry name" value="GIP1_N"/>
</dbReference>
<feature type="compositionally biased region" description="Basic and acidic residues" evidence="1">
    <location>
        <begin position="78"/>
        <end position="87"/>
    </location>
</feature>
<keyword evidence="4" id="KW-1185">Reference proteome</keyword>
<dbReference type="Pfam" id="PF06972">
    <property type="entry name" value="GIP1_N"/>
    <property type="match status" value="1"/>
</dbReference>
<evidence type="ECO:0000313" key="3">
    <source>
        <dbReference type="EMBL" id="KAG8501686.1"/>
    </source>
</evidence>
<comment type="caution">
    <text evidence="3">The sequence shown here is derived from an EMBL/GenBank/DDBJ whole genome shotgun (WGS) entry which is preliminary data.</text>
</comment>
<dbReference type="EMBL" id="JAHUZN010000002">
    <property type="protein sequence ID" value="KAG8501686.1"/>
    <property type="molecule type" value="Genomic_DNA"/>
</dbReference>
<dbReference type="SUPFAM" id="SSF46934">
    <property type="entry name" value="UBA-like"/>
    <property type="match status" value="1"/>
</dbReference>
<feature type="region of interest" description="Disordered" evidence="1">
    <location>
        <begin position="65"/>
        <end position="87"/>
    </location>
</feature>
<feature type="domain" description="GBF-interacting protein 1 N-terminal" evidence="2">
    <location>
        <begin position="21"/>
        <end position="65"/>
    </location>
</feature>
<dbReference type="OrthoDB" id="762072at2759"/>
<dbReference type="AlphaFoldDB" id="A0A8J5Z7Y9"/>
<dbReference type="PANTHER" id="PTHR46445:SF7">
    <property type="entry name" value="GBF-INTERACTING PROTEIN 1 N-TERMINAL DOMAIN-CONTAINING PROTEIN"/>
    <property type="match status" value="1"/>
</dbReference>
<accession>A0A8J5Z7Y9</accession>
<protein>
    <recommendedName>
        <fullName evidence="2">GBF-interacting protein 1 N-terminal domain-containing protein</fullName>
    </recommendedName>
</protein>
<dbReference type="Proteomes" id="UP000701853">
    <property type="component" value="Chromosome 2"/>
</dbReference>
<evidence type="ECO:0000313" key="4">
    <source>
        <dbReference type="Proteomes" id="UP000701853"/>
    </source>
</evidence>
<proteinExistence type="predicted"/>
<reference evidence="3 4" key="1">
    <citation type="journal article" date="2021" name="bioRxiv">
        <title>The Gossypium anomalum genome as a resource for cotton improvement and evolutionary analysis of hybrid incompatibility.</title>
        <authorList>
            <person name="Grover C.E."/>
            <person name="Yuan D."/>
            <person name="Arick M.A."/>
            <person name="Miller E.R."/>
            <person name="Hu G."/>
            <person name="Peterson D.G."/>
            <person name="Wendel J.F."/>
            <person name="Udall J.A."/>
        </authorList>
    </citation>
    <scope>NUCLEOTIDE SEQUENCE [LARGE SCALE GENOMIC DNA]</scope>
    <source>
        <strain evidence="3">JFW-Udall</strain>
        <tissue evidence="3">Leaf</tissue>
    </source>
</reference>
<evidence type="ECO:0000259" key="2">
    <source>
        <dbReference type="Pfam" id="PF06972"/>
    </source>
</evidence>